<dbReference type="InterPro" id="IPR023198">
    <property type="entry name" value="PGP-like_dom2"/>
</dbReference>
<dbReference type="InterPro" id="IPR006439">
    <property type="entry name" value="HAD-SF_hydro_IA"/>
</dbReference>
<evidence type="ECO:0000313" key="1">
    <source>
        <dbReference type="EMBL" id="HIV02533.1"/>
    </source>
</evidence>
<dbReference type="Gene3D" id="1.10.150.240">
    <property type="entry name" value="Putative phosphatase, domain 2"/>
    <property type="match status" value="1"/>
</dbReference>
<dbReference type="Proteomes" id="UP000886743">
    <property type="component" value="Unassembled WGS sequence"/>
</dbReference>
<dbReference type="InterPro" id="IPR050155">
    <property type="entry name" value="HAD-like_hydrolase_sf"/>
</dbReference>
<dbReference type="AlphaFoldDB" id="A0A9D1NG72"/>
<gene>
    <name evidence="1" type="ORF">IAC74_03080</name>
</gene>
<reference evidence="1" key="2">
    <citation type="journal article" date="2021" name="PeerJ">
        <title>Extensive microbial diversity within the chicken gut microbiome revealed by metagenomics and culture.</title>
        <authorList>
            <person name="Gilroy R."/>
            <person name="Ravi A."/>
            <person name="Getino M."/>
            <person name="Pursley I."/>
            <person name="Horton D.L."/>
            <person name="Alikhan N.F."/>
            <person name="Baker D."/>
            <person name="Gharbi K."/>
            <person name="Hall N."/>
            <person name="Watson M."/>
            <person name="Adriaenssens E.M."/>
            <person name="Foster-Nyarko E."/>
            <person name="Jarju S."/>
            <person name="Secka A."/>
            <person name="Antonio M."/>
            <person name="Oren A."/>
            <person name="Chaudhuri R.R."/>
            <person name="La Ragione R."/>
            <person name="Hildebrand F."/>
            <person name="Pallen M.J."/>
        </authorList>
    </citation>
    <scope>NUCLEOTIDE SEQUENCE</scope>
    <source>
        <strain evidence="1">4920</strain>
    </source>
</reference>
<reference evidence="1" key="1">
    <citation type="submission" date="2020-10" db="EMBL/GenBank/DDBJ databases">
        <authorList>
            <person name="Gilroy R."/>
        </authorList>
    </citation>
    <scope>NUCLEOTIDE SEQUENCE</scope>
    <source>
        <strain evidence="1">4920</strain>
    </source>
</reference>
<dbReference type="EMBL" id="DVOF01000088">
    <property type="protein sequence ID" value="HIV02533.1"/>
    <property type="molecule type" value="Genomic_DNA"/>
</dbReference>
<name>A0A9D1NG72_9FIRM</name>
<dbReference type="Pfam" id="PF13419">
    <property type="entry name" value="HAD_2"/>
    <property type="match status" value="1"/>
</dbReference>
<dbReference type="GO" id="GO:0006281">
    <property type="term" value="P:DNA repair"/>
    <property type="evidence" value="ECO:0007669"/>
    <property type="project" value="TreeGrafter"/>
</dbReference>
<dbReference type="InterPro" id="IPR041492">
    <property type="entry name" value="HAD_2"/>
</dbReference>
<dbReference type="NCBIfam" id="TIGR01549">
    <property type="entry name" value="HAD-SF-IA-v1"/>
    <property type="match status" value="1"/>
</dbReference>
<dbReference type="InterPro" id="IPR023214">
    <property type="entry name" value="HAD_sf"/>
</dbReference>
<keyword evidence="1" id="KW-0378">Hydrolase</keyword>
<dbReference type="InterPro" id="IPR036412">
    <property type="entry name" value="HAD-like_sf"/>
</dbReference>
<dbReference type="PANTHER" id="PTHR43434:SF1">
    <property type="entry name" value="PHOSPHOGLYCOLATE PHOSPHATASE"/>
    <property type="match status" value="1"/>
</dbReference>
<evidence type="ECO:0000313" key="2">
    <source>
        <dbReference type="Proteomes" id="UP000886743"/>
    </source>
</evidence>
<accession>A0A9D1NG72</accession>
<comment type="caution">
    <text evidence="1">The sequence shown here is derived from an EMBL/GenBank/DDBJ whole genome shotgun (WGS) entry which is preliminary data.</text>
</comment>
<protein>
    <submittedName>
        <fullName evidence="1">HAD family hydrolase</fullName>
    </submittedName>
</protein>
<dbReference type="GO" id="GO:0008967">
    <property type="term" value="F:phosphoglycolate phosphatase activity"/>
    <property type="evidence" value="ECO:0007669"/>
    <property type="project" value="TreeGrafter"/>
</dbReference>
<dbReference type="Gene3D" id="3.40.50.1000">
    <property type="entry name" value="HAD superfamily/HAD-like"/>
    <property type="match status" value="1"/>
</dbReference>
<proteinExistence type="predicted"/>
<organism evidence="1 2">
    <name type="scientific">Candidatus Aphodoplasma excrementigallinarum</name>
    <dbReference type="NCBI Taxonomy" id="2840673"/>
    <lineage>
        <taxon>Bacteria</taxon>
        <taxon>Bacillati</taxon>
        <taxon>Bacillota</taxon>
        <taxon>Clostridia</taxon>
        <taxon>Eubacteriales</taxon>
        <taxon>Candidatus Aphodoplasma</taxon>
    </lineage>
</organism>
<dbReference type="SFLD" id="SFLDS00003">
    <property type="entry name" value="Haloacid_Dehalogenase"/>
    <property type="match status" value="1"/>
</dbReference>
<sequence>MKKNAVIFDLDGTMWNACEPVLISWNVVLRRHGLPAVKKETIESFMGKTLGQIVSLYFTDMTQEEGLKIANECVREEANYLAAHGAALYDGLADTLRQLAQRYELCLVSNCEAGYAEAFLSYHKFEPLFTDYEYSGRTKKSKGENIRMVMERNGIAKAVYVGDTQSDCDAARQAGIPFIFASYGFGSVDSADAAVADIREVPAAAEAVFDKI</sequence>
<dbReference type="SUPFAM" id="SSF56784">
    <property type="entry name" value="HAD-like"/>
    <property type="match status" value="1"/>
</dbReference>
<dbReference type="SFLD" id="SFLDG01129">
    <property type="entry name" value="C1.5:_HAD__Beta-PGM__Phosphata"/>
    <property type="match status" value="1"/>
</dbReference>
<dbReference type="PANTHER" id="PTHR43434">
    <property type="entry name" value="PHOSPHOGLYCOLATE PHOSPHATASE"/>
    <property type="match status" value="1"/>
</dbReference>